<evidence type="ECO:0000313" key="1">
    <source>
        <dbReference type="EMBL" id="NKQ56464.1"/>
    </source>
</evidence>
<accession>A0ABX1JAD3</accession>
<dbReference type="EMBL" id="JAAXLS010000023">
    <property type="protein sequence ID" value="NKQ56464.1"/>
    <property type="molecule type" value="Genomic_DNA"/>
</dbReference>
<proteinExistence type="predicted"/>
<evidence type="ECO:0000313" key="2">
    <source>
        <dbReference type="Proteomes" id="UP000715441"/>
    </source>
</evidence>
<comment type="caution">
    <text evidence="1">The sequence shown here is derived from an EMBL/GenBank/DDBJ whole genome shotgun (WGS) entry which is preliminary data.</text>
</comment>
<gene>
    <name evidence="1" type="ORF">HFP15_26660</name>
</gene>
<reference evidence="1 2" key="1">
    <citation type="submission" date="2020-04" db="EMBL/GenBank/DDBJ databases">
        <title>Novel species.</title>
        <authorList>
            <person name="Teo W.F.A."/>
            <person name="Lipun K."/>
            <person name="Srisuk N."/>
            <person name="Duangmal K."/>
        </authorList>
    </citation>
    <scope>NUCLEOTIDE SEQUENCE [LARGE SCALE GENOMIC DNA]</scope>
    <source>
        <strain evidence="1 2">K13G38</strain>
    </source>
</reference>
<sequence length="135" mass="13671">MTSGFGTVPDELRQAAGQIGGVIREAADLVWQGPSGDYGHAGVQQGWGQFIDDMKKSVQNLHDKADDHGIDLKGAASAYEEQDSGVGRLVGGIGELVDSAGSSGFVNPAVTKGLGGAVGSIASRLDGDGPEGALY</sequence>
<name>A0ABX1JAD3_9PSEU</name>
<dbReference type="Proteomes" id="UP000715441">
    <property type="component" value="Unassembled WGS sequence"/>
</dbReference>
<dbReference type="RefSeq" id="WP_168519496.1">
    <property type="nucleotide sequence ID" value="NZ_JAAXLS010000023.1"/>
</dbReference>
<organism evidence="1 2">
    <name type="scientific">Amycolatopsis acididurans</name>
    <dbReference type="NCBI Taxonomy" id="2724524"/>
    <lineage>
        <taxon>Bacteria</taxon>
        <taxon>Bacillati</taxon>
        <taxon>Actinomycetota</taxon>
        <taxon>Actinomycetes</taxon>
        <taxon>Pseudonocardiales</taxon>
        <taxon>Pseudonocardiaceae</taxon>
        <taxon>Amycolatopsis</taxon>
    </lineage>
</organism>
<evidence type="ECO:0008006" key="3">
    <source>
        <dbReference type="Google" id="ProtNLM"/>
    </source>
</evidence>
<protein>
    <recommendedName>
        <fullName evidence="3">WXG100 family type VII secretion target</fullName>
    </recommendedName>
</protein>
<keyword evidence="2" id="KW-1185">Reference proteome</keyword>